<gene>
    <name evidence="8" type="ORF">KC19_10G075500</name>
</gene>
<comment type="caution">
    <text evidence="8">The sequence shown here is derived from an EMBL/GenBank/DDBJ whole genome shotgun (WGS) entry which is preliminary data.</text>
</comment>
<feature type="compositionally biased region" description="Basic and acidic residues" evidence="6">
    <location>
        <begin position="1057"/>
        <end position="1068"/>
    </location>
</feature>
<feature type="compositionally biased region" description="Polar residues" evidence="6">
    <location>
        <begin position="935"/>
        <end position="949"/>
    </location>
</feature>
<feature type="region of interest" description="Disordered" evidence="6">
    <location>
        <begin position="930"/>
        <end position="1014"/>
    </location>
</feature>
<dbReference type="Gene3D" id="1.20.58.2220">
    <property type="entry name" value="Formin, FH2 domain"/>
    <property type="match status" value="1"/>
</dbReference>
<dbReference type="Pfam" id="PF02181">
    <property type="entry name" value="FH2"/>
    <property type="match status" value="1"/>
</dbReference>
<feature type="compositionally biased region" description="Low complexity" evidence="6">
    <location>
        <begin position="1631"/>
        <end position="1641"/>
    </location>
</feature>
<evidence type="ECO:0000313" key="8">
    <source>
        <dbReference type="EMBL" id="KAG0559057.1"/>
    </source>
</evidence>
<dbReference type="GO" id="GO:0000145">
    <property type="term" value="C:exocyst"/>
    <property type="evidence" value="ECO:0007669"/>
    <property type="project" value="TreeGrafter"/>
</dbReference>
<feature type="compositionally biased region" description="Polar residues" evidence="6">
    <location>
        <begin position="1206"/>
        <end position="1215"/>
    </location>
</feature>
<feature type="compositionally biased region" description="Polar residues" evidence="6">
    <location>
        <begin position="1758"/>
        <end position="1767"/>
    </location>
</feature>
<feature type="compositionally biased region" description="Pro residues" evidence="6">
    <location>
        <begin position="1777"/>
        <end position="1988"/>
    </location>
</feature>
<dbReference type="PANTHER" id="PTHR12100">
    <property type="entry name" value="SEC10"/>
    <property type="match status" value="1"/>
</dbReference>
<dbReference type="SMART" id="SM00498">
    <property type="entry name" value="FH2"/>
    <property type="match status" value="1"/>
</dbReference>
<dbReference type="PROSITE" id="PS51444">
    <property type="entry name" value="FH2"/>
    <property type="match status" value="1"/>
</dbReference>
<keyword evidence="9" id="KW-1185">Reference proteome</keyword>
<evidence type="ECO:0000256" key="3">
    <source>
        <dbReference type="ARBA" id="ARBA00022483"/>
    </source>
</evidence>
<evidence type="ECO:0000256" key="1">
    <source>
        <dbReference type="ARBA" id="ARBA00006572"/>
    </source>
</evidence>
<keyword evidence="4" id="KW-0175">Coiled coil</keyword>
<dbReference type="InterPro" id="IPR048625">
    <property type="entry name" value="Sec10_N"/>
</dbReference>
<accession>A0A8T0GKI7</accession>
<reference evidence="8" key="1">
    <citation type="submission" date="2020-06" db="EMBL/GenBank/DDBJ databases">
        <title>WGS assembly of Ceratodon purpureus strain R40.</title>
        <authorList>
            <person name="Carey S.B."/>
            <person name="Jenkins J."/>
            <person name="Shu S."/>
            <person name="Lovell J.T."/>
            <person name="Sreedasyam A."/>
            <person name="Maumus F."/>
            <person name="Tiley G.P."/>
            <person name="Fernandez-Pozo N."/>
            <person name="Barry K."/>
            <person name="Chen C."/>
            <person name="Wang M."/>
            <person name="Lipzen A."/>
            <person name="Daum C."/>
            <person name="Saski C.A."/>
            <person name="Payton A.C."/>
            <person name="Mcbreen J.C."/>
            <person name="Conrad R.E."/>
            <person name="Kollar L.M."/>
            <person name="Olsson S."/>
            <person name="Huttunen S."/>
            <person name="Landis J.B."/>
            <person name="Wickett N.J."/>
            <person name="Johnson M.G."/>
            <person name="Rensing S.A."/>
            <person name="Grimwood J."/>
            <person name="Schmutz J."/>
            <person name="Mcdaniel S.F."/>
        </authorList>
    </citation>
    <scope>NUCLEOTIDE SEQUENCE</scope>
    <source>
        <strain evidence="8">R40</strain>
    </source>
</reference>
<feature type="compositionally biased region" description="Polar residues" evidence="6">
    <location>
        <begin position="1366"/>
        <end position="1383"/>
    </location>
</feature>
<dbReference type="PANTHER" id="PTHR12100:SF0">
    <property type="entry name" value="EXOCYST COMPLEX COMPONENT 5"/>
    <property type="match status" value="1"/>
</dbReference>
<dbReference type="EMBL" id="CM026431">
    <property type="protein sequence ID" value="KAG0559057.1"/>
    <property type="molecule type" value="Genomic_DNA"/>
</dbReference>
<dbReference type="Pfam" id="PF20667">
    <property type="entry name" value="Sec10_N"/>
    <property type="match status" value="1"/>
</dbReference>
<evidence type="ECO:0000256" key="2">
    <source>
        <dbReference type="ARBA" id="ARBA00022448"/>
    </source>
</evidence>
<evidence type="ECO:0000259" key="7">
    <source>
        <dbReference type="PROSITE" id="PS51444"/>
    </source>
</evidence>
<feature type="compositionally biased region" description="Basic and acidic residues" evidence="6">
    <location>
        <begin position="1511"/>
        <end position="1534"/>
    </location>
</feature>
<comment type="similarity">
    <text evidence="1">Belongs to the SEC10 family.</text>
</comment>
<feature type="region of interest" description="Disordered" evidence="6">
    <location>
        <begin position="2257"/>
        <end position="2276"/>
    </location>
</feature>
<name>A0A8T0GKI7_CERPU</name>
<protein>
    <recommendedName>
        <fullName evidence="5">Formin-like protein</fullName>
    </recommendedName>
</protein>
<evidence type="ECO:0000256" key="4">
    <source>
        <dbReference type="ARBA" id="ARBA00023054"/>
    </source>
</evidence>
<dbReference type="InterPro" id="IPR009976">
    <property type="entry name" value="Sec10-like"/>
</dbReference>
<feature type="compositionally biased region" description="Low complexity" evidence="6">
    <location>
        <begin position="1158"/>
        <end position="1169"/>
    </location>
</feature>
<feature type="compositionally biased region" description="Polar residues" evidence="6">
    <location>
        <begin position="1738"/>
        <end position="1750"/>
    </location>
</feature>
<comment type="similarity">
    <text evidence="5">Belongs to the formin-like family.</text>
</comment>
<dbReference type="InterPro" id="IPR042201">
    <property type="entry name" value="FH2_Formin_sf"/>
</dbReference>
<feature type="region of interest" description="Disordered" evidence="6">
    <location>
        <begin position="822"/>
        <end position="850"/>
    </location>
</feature>
<keyword evidence="3" id="KW-0268">Exocytosis</keyword>
<evidence type="ECO:0000256" key="6">
    <source>
        <dbReference type="SAM" id="MobiDB-lite"/>
    </source>
</evidence>
<dbReference type="GO" id="GO:0006887">
    <property type="term" value="P:exocytosis"/>
    <property type="evidence" value="ECO:0007669"/>
    <property type="project" value="UniProtKB-KW"/>
</dbReference>
<dbReference type="InterPro" id="IPR015425">
    <property type="entry name" value="FH2_Formin"/>
</dbReference>
<organism evidence="8 9">
    <name type="scientific">Ceratodon purpureus</name>
    <name type="common">Fire moss</name>
    <name type="synonym">Dicranum purpureum</name>
    <dbReference type="NCBI Taxonomy" id="3225"/>
    <lineage>
        <taxon>Eukaryota</taxon>
        <taxon>Viridiplantae</taxon>
        <taxon>Streptophyta</taxon>
        <taxon>Embryophyta</taxon>
        <taxon>Bryophyta</taxon>
        <taxon>Bryophytina</taxon>
        <taxon>Bryopsida</taxon>
        <taxon>Dicranidae</taxon>
        <taxon>Pseudoditrichales</taxon>
        <taxon>Ditrichaceae</taxon>
        <taxon>Ceratodon</taxon>
    </lineage>
</organism>
<dbReference type="Proteomes" id="UP000822688">
    <property type="component" value="Chromosome 10"/>
</dbReference>
<keyword evidence="2" id="KW-0813">Transport</keyword>
<dbReference type="GO" id="GO:0006893">
    <property type="term" value="P:Golgi to plasma membrane transport"/>
    <property type="evidence" value="ECO:0007669"/>
    <property type="project" value="TreeGrafter"/>
</dbReference>
<feature type="region of interest" description="Disordered" evidence="6">
    <location>
        <begin position="1556"/>
        <end position="2011"/>
    </location>
</feature>
<dbReference type="SUPFAM" id="SSF101447">
    <property type="entry name" value="Formin homology 2 domain (FH2 domain)"/>
    <property type="match status" value="1"/>
</dbReference>
<feature type="domain" description="FH2" evidence="7">
    <location>
        <begin position="2001"/>
        <end position="2450"/>
    </location>
</feature>
<feature type="compositionally biased region" description="Polar residues" evidence="6">
    <location>
        <begin position="1714"/>
        <end position="1729"/>
    </location>
</feature>
<feature type="region of interest" description="Disordered" evidence="6">
    <location>
        <begin position="1281"/>
        <end position="1539"/>
    </location>
</feature>
<proteinExistence type="inferred from homology"/>
<feature type="compositionally biased region" description="Polar residues" evidence="6">
    <location>
        <begin position="1035"/>
        <end position="1056"/>
    </location>
</feature>
<feature type="region of interest" description="Disordered" evidence="6">
    <location>
        <begin position="1027"/>
        <end position="1083"/>
    </location>
</feature>
<sequence>MPDRGGGTRTWDPDKSTACKGSADAFKAAEVDVEAFKGELLFDDFFEQLVTPASKDEDVGVKKPDRRTAARIGLEKENGGDKAVVSPIFEADGLSRACRVARKKLIDLCYQVDDHLGELKHELQGFDTDHEKKFIELEKGVQDLHSTSNRLDSRLSGVCRTAVKIGEHLQIADRQKSTANETINLIKYLTEFNSRPLELIKLSPLFSDDARVIEAAAVALKLRFVAELETGAKRTGGLGTPSLGLEAALENLQEYCNDLENRLLARFDTASQRKDLPAMAECAKILCQFNQGKSIMQRYVASRPMFMDVEVMNNDASILQGSGSGRLPDTITGLSVLYKDITETLREETTVVTAVFPSPQLVMANMVQRVLEQRVAAALDKLLPVPVLKNPIPMDEGGYQKYLRLLAGAYEKTQELVKELCILGCGELDYEGRTETLFLSHLDEYRELEVASLSQLFQCKVMELSKEQATKHESAVDDFRSWNEESVARCVLFTPQTDNLAMNVREVFLCLLDQVSQYTTEELERAMDALNEAAQRRNLYSIGSTVSRRVAAAAATAAEAAAAAGERAVRGFMDAVYRATSNVAKVQQYLANNISRFLLPLDGAYAACCEQMATAMANSERAALKGLQMCIDTIMAEVERILSAEQRATDFKPGEHGHSLDHQPTSACIKVISYMEHMLDAGYASLEGLNKQAFLTELGNHLYKTLLVHWERFTFSHSGGLQVKRDVAEFTEFVRSFKAPAVDEKFERLGTLVNVLIVSTESLPTVIDSSLKEAREEAVRFVKLREDFKKAKLESRISGWLEKPNKATSAFLQMGGLLGNKPANDEIDSGEDSRPLAHGKTLTKNDATHRKSSFVMAPQVLPALPLPVKTQSGELDSDPNLDIQKIPGRIKFAPAGEDTGGGEGEGDITSRVRPGGVRRVGVGREAALLRGQNGEEISQSPRASFEESNSPYSPSYRRRIHRTTTDEDIAGVEGTPTSVQGGLSSSLRRGGRNAEASGKIWSGRESSRGGEEQDILGVVGAYRELDSAEEREANLQESTDSPSLRGSGRTNRLPQRSSDRFGAYREVETGEEPQGIISENADYSLRGSRRPYRYSQTSGDRVGAFREHDAVEERDANMQVNARSSYLRGSVRPNRYSQIYGDRVGPQRDAEGGEEYETTLLESASSSSLKVSRRPNGLSQSSEGRLAAYQDLDTGEGRYGSPRGSMRSNRLSQSSESVLAGYRELDAAEERGANMQANAGSSSLRGYVRSNRLPQSSANRVGVYRGPDAAGDREAITLENAGLSSVRGSGRLARSSQSIGDRVGAYRRVEAGEDTEPTNLEGADSTSFRGSMRLNRLSQSSEGRLGSNRGIEAAEEREVNMEENVGSSSIRGSGRLTRSSQSIGDRVGAYRRVEAGEETEPINLEGADSTSFRGSMRLNRLSQSSEGRIGSNRGIEAAEEREENAGSSVRRPERLTRSSQSIGDRVEAYMEGEGEETQATVLESAVSSSMRASRRPNRFAHESVGGAGDHGGVDVVDHSRTGLSRKDSSIERRRTGSSTISGDVKVENFVPVLGLQRQPSQALSKKEAPVKSNFIHTSTAPRPLPAPPTTVTEETDAPAESVAVGHLNIESYVPLPSIRSDDDESSGSGGWSSSDGEGASSPKSGQISARLPLPSIRFINAGGPTAPGTLPSDGTPGLSRRASRKDGTPGLSRRASRKDGTSGFGRRASRKETSNQFLYSINSTISRLDSTPLDGIEESNSTATGLHSPSASPPRGAAQTQPPSSLPSRPGVTAAVAPPPPPPPPLPSGGRAAPPPPPPPPPLPSGGRAAPPPPPPPPPLPSGGRAAPPPPPPPPPLPSGGRAAPPPPPPPPPLPSEGRAAPPPPPPPPPKPPGGRVAPPPPPPPPGGRAAPPPPPPPPGGRGGPPPPPPPPGGRGAPPPPPPPPGGRGGPPPPPPPPGGRGGPPPPPPPPGGRGAPPPPPPPGGRGGPPPPPPPGAKKGGPPPPPGLKPLNVGMKKPAAPKVISPPKQKLKQLHWDKVKAAPDTSMVWDNLDKSMELDTEMLEALFGLAAPAPKKNESKKPASSATPQVVILEARKAHNFSIQLKALGLTKHEVIGALLEGEGLSMDVLETLVKVAPTADEKKKFMQFDGSLLSLGPPDRFFHALLHVPNAFPRLSAMLYRAQYEEEMKHVQEAIRILELACTELKGSKTFAKLLGAVLKAGNSLNRGTFRGDAQAFKLDNLLKLDDVKGADGKTTLLHFVIKQIISSEEARAARMNNPDSNSVPSTPSTPQSPNASLLEAAIASNQSEKTNGDESKKMGMEVILRLPAEMSNVRRAGGLDAPSLKAAIQKLVNGLKGIKSQVQEGRFTATQGVECKVKDSTIDLTDDSFQGTMENFVTQAESSVNTADKEFTAAFDSVKKVSIYFYGEAAAKDDSQPFKVFFVVREFLAILERTCKDVMQPSAPSKGR</sequence>
<dbReference type="Pfam" id="PF07393">
    <property type="entry name" value="Sec10_HB"/>
    <property type="match status" value="1"/>
</dbReference>
<feature type="region of interest" description="Disordered" evidence="6">
    <location>
        <begin position="1137"/>
        <end position="1215"/>
    </location>
</feature>
<dbReference type="Gene3D" id="1.20.58.1970">
    <property type="match status" value="1"/>
</dbReference>
<dbReference type="InterPro" id="IPR048627">
    <property type="entry name" value="Sec10_HB"/>
</dbReference>
<evidence type="ECO:0000313" key="9">
    <source>
        <dbReference type="Proteomes" id="UP000822688"/>
    </source>
</evidence>
<feature type="compositionally biased region" description="Low complexity" evidence="6">
    <location>
        <begin position="2258"/>
        <end position="2276"/>
    </location>
</feature>
<evidence type="ECO:0000256" key="5">
    <source>
        <dbReference type="RuleBase" id="RU361260"/>
    </source>
</evidence>
<feature type="region of interest" description="Disordered" evidence="6">
    <location>
        <begin position="892"/>
        <end position="914"/>
    </location>
</feature>